<name>A0A5J6TW11_9CAUD</name>
<accession>A0A5J6TW11</accession>
<dbReference type="EMBL" id="MN234226">
    <property type="protein sequence ID" value="QFG14107.1"/>
    <property type="molecule type" value="Genomic_DNA"/>
</dbReference>
<evidence type="ECO:0000313" key="1">
    <source>
        <dbReference type="EMBL" id="QFG14107.1"/>
    </source>
</evidence>
<evidence type="ECO:0000313" key="2">
    <source>
        <dbReference type="Proteomes" id="UP000326870"/>
    </source>
</evidence>
<dbReference type="Proteomes" id="UP000326870">
    <property type="component" value="Segment"/>
</dbReference>
<dbReference type="GeneID" id="60324515"/>
<sequence length="108" mass="11239">MSNPNFVHVGRVEVRPSRNLGMRGLETPVVAVVVGVRADLGHVVVNTEAHKGSGLPPMTADQAAALTVLVDRAAGAATSLSEAYRAYQGAMQQAEVDLAQAFSREVGA</sequence>
<dbReference type="RefSeq" id="YP_009953051.1">
    <property type="nucleotide sequence ID" value="NC_051618.1"/>
</dbReference>
<organism evidence="1 2">
    <name type="scientific">Mycobacterium phage Curiosium</name>
    <dbReference type="NCBI Taxonomy" id="2599859"/>
    <lineage>
        <taxon>Viruses</taxon>
        <taxon>Duplodnaviria</taxon>
        <taxon>Heunggongvirae</taxon>
        <taxon>Uroviricota</taxon>
        <taxon>Caudoviricetes</taxon>
        <taxon>Weiservirinae</taxon>
        <taxon>Anayavirus</taxon>
        <taxon>Anayavirus curiosium</taxon>
    </lineage>
</organism>
<keyword evidence="2" id="KW-1185">Reference proteome</keyword>
<reference evidence="1 2" key="1">
    <citation type="submission" date="2019-07" db="EMBL/GenBank/DDBJ databases">
        <authorList>
            <person name="Divens A.M."/>
            <person name="Garlena R.A."/>
            <person name="Russell D.A."/>
            <person name="Pope W.H."/>
            <person name="Jacobs-Sera D."/>
            <person name="Hatfull G.F."/>
        </authorList>
    </citation>
    <scope>NUCLEOTIDE SEQUENCE [LARGE SCALE GENOMIC DNA]</scope>
</reference>
<protein>
    <submittedName>
        <fullName evidence="1">Uncharacterized protein</fullName>
    </submittedName>
</protein>
<proteinExistence type="predicted"/>
<dbReference type="KEGG" id="vg:60324515"/>
<gene>
    <name evidence="1" type="primary">63</name>
    <name evidence="1" type="ORF">PBI_CURIOSIUM_63</name>
</gene>